<sequence>MKFVDLSHSVNLIQTPNFSGVPNLERLDLEGCTNLLEIHPSLGLLKKLIILNLKDCVNLRSLPRQMETSSLEKFILSGCSKLSKLPDFGENMECLSVIDLSKCRSLGFLPRTLGHLTCLKSLKLSGCSKFSKLPNTLNEITGLVLLDVSGTVMGEVPPSIVHLVKLKELYFRGCKASTSRKSYSPLRWLQWRHQGQIPMGLVLPPSISGLSSLQKLDLGYCNLHDGSFPSDFGSLPSLEILDLSGNHFINLPASTISNLMQLKVLYLDCCPRLKSLPELKQVDMKPCIWMLRSLVSAYGCWCDLKPPQNGTQAEFHKRDLECEGSIACPRAAVLKRNFNKAG</sequence>
<keyword evidence="4" id="KW-1185">Reference proteome</keyword>
<evidence type="ECO:0000313" key="3">
    <source>
        <dbReference type="EMBL" id="KAF7815358.1"/>
    </source>
</evidence>
<keyword evidence="2" id="KW-0677">Repeat</keyword>
<name>A0A834WBQ3_9FABA</name>
<organism evidence="3 4">
    <name type="scientific">Senna tora</name>
    <dbReference type="NCBI Taxonomy" id="362788"/>
    <lineage>
        <taxon>Eukaryota</taxon>
        <taxon>Viridiplantae</taxon>
        <taxon>Streptophyta</taxon>
        <taxon>Embryophyta</taxon>
        <taxon>Tracheophyta</taxon>
        <taxon>Spermatophyta</taxon>
        <taxon>Magnoliopsida</taxon>
        <taxon>eudicotyledons</taxon>
        <taxon>Gunneridae</taxon>
        <taxon>Pentapetalae</taxon>
        <taxon>rosids</taxon>
        <taxon>fabids</taxon>
        <taxon>Fabales</taxon>
        <taxon>Fabaceae</taxon>
        <taxon>Caesalpinioideae</taxon>
        <taxon>Cassia clade</taxon>
        <taxon>Senna</taxon>
    </lineage>
</organism>
<keyword evidence="1" id="KW-0433">Leucine-rich repeat</keyword>
<dbReference type="Proteomes" id="UP000634136">
    <property type="component" value="Unassembled WGS sequence"/>
</dbReference>
<evidence type="ECO:0000256" key="2">
    <source>
        <dbReference type="ARBA" id="ARBA00022737"/>
    </source>
</evidence>
<dbReference type="Gene3D" id="3.80.10.10">
    <property type="entry name" value="Ribonuclease Inhibitor"/>
    <property type="match status" value="2"/>
</dbReference>
<dbReference type="EMBL" id="JAAIUW010000009">
    <property type="protein sequence ID" value="KAF7815358.1"/>
    <property type="molecule type" value="Genomic_DNA"/>
</dbReference>
<dbReference type="Pfam" id="PF12799">
    <property type="entry name" value="LRR_4"/>
    <property type="match status" value="1"/>
</dbReference>
<accession>A0A834WBQ3</accession>
<evidence type="ECO:0000256" key="1">
    <source>
        <dbReference type="ARBA" id="ARBA00022614"/>
    </source>
</evidence>
<protein>
    <submittedName>
        <fullName evidence="3">TMV resistance protein N-like</fullName>
    </submittedName>
</protein>
<comment type="caution">
    <text evidence="3">The sequence shown here is derived from an EMBL/GenBank/DDBJ whole genome shotgun (WGS) entry which is preliminary data.</text>
</comment>
<dbReference type="PANTHER" id="PTHR48051:SF1">
    <property type="entry name" value="RAS SUPPRESSOR PROTEIN 1"/>
    <property type="match status" value="1"/>
</dbReference>
<dbReference type="PANTHER" id="PTHR48051">
    <property type="match status" value="1"/>
</dbReference>
<dbReference type="AlphaFoldDB" id="A0A834WBQ3"/>
<evidence type="ECO:0000313" key="4">
    <source>
        <dbReference type="Proteomes" id="UP000634136"/>
    </source>
</evidence>
<dbReference type="GO" id="GO:0005737">
    <property type="term" value="C:cytoplasm"/>
    <property type="evidence" value="ECO:0007669"/>
    <property type="project" value="TreeGrafter"/>
</dbReference>
<dbReference type="InterPro" id="IPR032675">
    <property type="entry name" value="LRR_dom_sf"/>
</dbReference>
<proteinExistence type="predicted"/>
<dbReference type="OrthoDB" id="1428678at2759"/>
<gene>
    <name evidence="3" type="ORF">G2W53_029327</name>
</gene>
<dbReference type="SUPFAM" id="SSF52058">
    <property type="entry name" value="L domain-like"/>
    <property type="match status" value="1"/>
</dbReference>
<dbReference type="InterPro" id="IPR050216">
    <property type="entry name" value="LRR_domain-containing"/>
</dbReference>
<reference evidence="3" key="1">
    <citation type="submission" date="2020-09" db="EMBL/GenBank/DDBJ databases">
        <title>Genome-Enabled Discovery of Anthraquinone Biosynthesis in Senna tora.</title>
        <authorList>
            <person name="Kang S.-H."/>
            <person name="Pandey R.P."/>
            <person name="Lee C.-M."/>
            <person name="Sim J.-S."/>
            <person name="Jeong J.-T."/>
            <person name="Choi B.-S."/>
            <person name="Jung M."/>
            <person name="Ginzburg D."/>
            <person name="Zhao K."/>
            <person name="Won S.Y."/>
            <person name="Oh T.-J."/>
            <person name="Yu Y."/>
            <person name="Kim N.-H."/>
            <person name="Lee O.R."/>
            <person name="Lee T.-H."/>
            <person name="Bashyal P."/>
            <person name="Kim T.-S."/>
            <person name="Lee W.-H."/>
            <person name="Kawkins C."/>
            <person name="Kim C.-K."/>
            <person name="Kim J.S."/>
            <person name="Ahn B.O."/>
            <person name="Rhee S.Y."/>
            <person name="Sohng J.K."/>
        </authorList>
    </citation>
    <scope>NUCLEOTIDE SEQUENCE</scope>
    <source>
        <tissue evidence="3">Leaf</tissue>
    </source>
</reference>
<dbReference type="InterPro" id="IPR025875">
    <property type="entry name" value="Leu-rich_rpt_4"/>
</dbReference>